<evidence type="ECO:0000313" key="2">
    <source>
        <dbReference type="EMBL" id="AEQ52591.1"/>
    </source>
</evidence>
<dbReference type="KEGG" id="phl:KKY_2583"/>
<keyword evidence="1" id="KW-0732">Signal</keyword>
<dbReference type="SUPFAM" id="SSF53850">
    <property type="entry name" value="Periplasmic binding protein-like II"/>
    <property type="match status" value="1"/>
</dbReference>
<dbReference type="HOGENOM" id="CLU_085324_0_0_5"/>
<feature type="signal peptide" evidence="1">
    <location>
        <begin position="1"/>
        <end position="27"/>
    </location>
</feature>
<dbReference type="EMBL" id="CP003075">
    <property type="protein sequence ID" value="AEQ52591.1"/>
    <property type="molecule type" value="Genomic_DNA"/>
</dbReference>
<proteinExistence type="predicted"/>
<accession>G4RAR8</accession>
<sequence>MMTRTCPILSRLSGTALALGLSCIVAAGAWGQSPQAPDTPFVPDDYLETPRRPGTETIRFCASSASALQQFDRAVAEEIASLLLLETEWREIRYPFPAPPHDFQIALSEEALFAELNNRCDVFTGFAMTSLTFPDWLTVSQPYLTTRYVLATIKDGPATLEASQPGVRIGTRLGSGADAVFAAYIGTNAEPRWRRIPYPDHRALLRNLDRGSVAAAFVWEPALALAAAEGDGPATWSLMTDGPGVPDVSFGMVMLSRNTFLRELIDQALTEMTASGTLAEITETHGF</sequence>
<dbReference type="STRING" id="1082931.KKY_2583"/>
<evidence type="ECO:0000313" key="3">
    <source>
        <dbReference type="Proteomes" id="UP000008850"/>
    </source>
</evidence>
<name>G4RAR8_PELHB</name>
<organism evidence="2 3">
    <name type="scientific">Pelagibacterium halotolerans (strain DSM 22347 / JCM 15775 / CGMCC 1.7692 / B2)</name>
    <dbReference type="NCBI Taxonomy" id="1082931"/>
    <lineage>
        <taxon>Bacteria</taxon>
        <taxon>Pseudomonadati</taxon>
        <taxon>Pseudomonadota</taxon>
        <taxon>Alphaproteobacteria</taxon>
        <taxon>Hyphomicrobiales</taxon>
        <taxon>Devosiaceae</taxon>
        <taxon>Pelagibacterium</taxon>
    </lineage>
</organism>
<feature type="chain" id="PRO_5003467804" evidence="1">
    <location>
        <begin position="28"/>
        <end position="287"/>
    </location>
</feature>
<protein>
    <submittedName>
        <fullName evidence="2">ABC-type amino acid transport/signal transduction systems, periplasmic component/domain protein</fullName>
    </submittedName>
</protein>
<dbReference type="Gene3D" id="3.40.190.10">
    <property type="entry name" value="Periplasmic binding protein-like II"/>
    <property type="match status" value="2"/>
</dbReference>
<evidence type="ECO:0000256" key="1">
    <source>
        <dbReference type="SAM" id="SignalP"/>
    </source>
</evidence>
<gene>
    <name evidence="2" type="ordered locus">KKY_2583</name>
</gene>
<dbReference type="Proteomes" id="UP000008850">
    <property type="component" value="Chromosome"/>
</dbReference>
<reference evidence="2 3" key="1">
    <citation type="journal article" date="2012" name="J. Bacteriol.">
        <title>Complete genome sequence of Pelagibacterium halotolerans B2T.</title>
        <authorList>
            <person name="Huo Y.Y."/>
            <person name="Cheng H."/>
            <person name="Han X.F."/>
            <person name="Jiang X.W."/>
            <person name="Sun C."/>
            <person name="Zhang X.Q."/>
            <person name="Zhu X.F."/>
            <person name="Liu Y.F."/>
            <person name="Li P.F."/>
            <person name="Ni P.X."/>
            <person name="Wu M."/>
        </authorList>
    </citation>
    <scope>NUCLEOTIDE SEQUENCE [LARGE SCALE GENOMIC DNA]</scope>
    <source>
        <strain evidence="3">DSM 22347 / JCM 15775 / CGMCC 1.7692 / B2</strain>
    </source>
</reference>
<keyword evidence="3" id="KW-1185">Reference proteome</keyword>
<dbReference type="AlphaFoldDB" id="G4RAR8"/>
<dbReference type="eggNOG" id="COG0834">
    <property type="taxonomic scope" value="Bacteria"/>
</dbReference>
<dbReference type="PROSITE" id="PS51257">
    <property type="entry name" value="PROKAR_LIPOPROTEIN"/>
    <property type="match status" value="1"/>
</dbReference>